<sequence>MVHSAGPRGTSAQQRHLVDVGGTALVNPDRIRIHRRERAAGSRTDRVSKSAPLSPFLLPVMRITLFRDAAHILCCMGTELHR</sequence>
<dbReference type="AlphaFoldDB" id="A0AAV6YGX3"/>
<proteinExistence type="predicted"/>
<name>A0AAV6YGX3_ENGPU</name>
<evidence type="ECO:0000313" key="2">
    <source>
        <dbReference type="Proteomes" id="UP000824782"/>
    </source>
</evidence>
<dbReference type="Proteomes" id="UP000824782">
    <property type="component" value="Unassembled WGS sequence"/>
</dbReference>
<dbReference type="EMBL" id="WNYA01038547">
    <property type="protein sequence ID" value="KAG8536769.1"/>
    <property type="molecule type" value="Genomic_DNA"/>
</dbReference>
<keyword evidence="2" id="KW-1185">Reference proteome</keyword>
<protein>
    <submittedName>
        <fullName evidence="1">Uncharacterized protein</fullName>
    </submittedName>
</protein>
<gene>
    <name evidence="1" type="ORF">GDO81_025711</name>
</gene>
<reference evidence="1" key="1">
    <citation type="thesis" date="2020" institute="ProQuest LLC" country="789 East Eisenhower Parkway, Ann Arbor, MI, USA">
        <title>Comparative Genomics and Chromosome Evolution.</title>
        <authorList>
            <person name="Mudd A.B."/>
        </authorList>
    </citation>
    <scope>NUCLEOTIDE SEQUENCE</scope>
    <source>
        <strain evidence="1">237g6f4</strain>
        <tissue evidence="1">Blood</tissue>
    </source>
</reference>
<organism evidence="1 2">
    <name type="scientific">Engystomops pustulosus</name>
    <name type="common">Tungara frog</name>
    <name type="synonym">Physalaemus pustulosus</name>
    <dbReference type="NCBI Taxonomy" id="76066"/>
    <lineage>
        <taxon>Eukaryota</taxon>
        <taxon>Metazoa</taxon>
        <taxon>Chordata</taxon>
        <taxon>Craniata</taxon>
        <taxon>Vertebrata</taxon>
        <taxon>Euteleostomi</taxon>
        <taxon>Amphibia</taxon>
        <taxon>Batrachia</taxon>
        <taxon>Anura</taxon>
        <taxon>Neobatrachia</taxon>
        <taxon>Hyloidea</taxon>
        <taxon>Leptodactylidae</taxon>
        <taxon>Leiuperinae</taxon>
        <taxon>Engystomops</taxon>
    </lineage>
</organism>
<accession>A0AAV6YGX3</accession>
<evidence type="ECO:0000313" key="1">
    <source>
        <dbReference type="EMBL" id="KAG8536769.1"/>
    </source>
</evidence>
<comment type="caution">
    <text evidence="1">The sequence shown here is derived from an EMBL/GenBank/DDBJ whole genome shotgun (WGS) entry which is preliminary data.</text>
</comment>